<dbReference type="InterPro" id="IPR007921">
    <property type="entry name" value="CHAP_dom"/>
</dbReference>
<dbReference type="InterPro" id="IPR038765">
    <property type="entry name" value="Papain-like_cys_pep_sf"/>
</dbReference>
<feature type="transmembrane region" description="Helical" evidence="2">
    <location>
        <begin position="171"/>
        <end position="193"/>
    </location>
</feature>
<name>A0A5C1Y845_9MICO</name>
<evidence type="ECO:0000259" key="3">
    <source>
        <dbReference type="PROSITE" id="PS50911"/>
    </source>
</evidence>
<feature type="domain" description="Peptidase C51" evidence="3">
    <location>
        <begin position="274"/>
        <end position="403"/>
    </location>
</feature>
<dbReference type="Proteomes" id="UP000322159">
    <property type="component" value="Chromosome"/>
</dbReference>
<sequence length="407" mass="42568">MTDIETLAAWGIAPGPAETSGARLSEQPSRPDAAVVAPGNVEYPSRRSLRAAAAVLSQPALAVAAAPEVQYPSRRAAREAAASVPPVPLAPVAPLEPLASAFPVPPVEPAPPVVPVEPALTLPPALAPPPALALQPEEPLPLKRSRPERRASSRRGSAPSSSPRRPLRKRLTAAGTMVIVGGLFASVTLPGVANLPAFAEGELSSPLADVAAGGAAQKVALAAGSTELASASGEARDGYEATSAADLKRLYRDAQRQQNLSAYLSSGAKEMGDDYPWPAELSRNQGGGLSPLNYFYRECVDFVAWRLNRDAGSTRAPFALTWSVLTPGGGNASSWKRQWEIHGWATSTTPAPGWVAWFPGQNHVAYVSGILPDGSVAIEEYNYGSDHLYGQRVIAAADAIYLSPPPH</sequence>
<reference evidence="4 5" key="1">
    <citation type="submission" date="2019-09" db="EMBL/GenBank/DDBJ databases">
        <title>Genome sequencing of strain KACC 19322.</title>
        <authorList>
            <person name="Heo J."/>
            <person name="Kim S.-J."/>
            <person name="Kim J.-S."/>
            <person name="Hong S.-B."/>
            <person name="Kwon S.-W."/>
        </authorList>
    </citation>
    <scope>NUCLEOTIDE SEQUENCE [LARGE SCALE GENOMIC DNA]</scope>
    <source>
        <strain evidence="4 5">KACC 19322</strain>
    </source>
</reference>
<keyword evidence="2" id="KW-1133">Transmembrane helix</keyword>
<evidence type="ECO:0000256" key="2">
    <source>
        <dbReference type="SAM" id="Phobius"/>
    </source>
</evidence>
<dbReference type="OrthoDB" id="5496837at2"/>
<keyword evidence="5" id="KW-1185">Reference proteome</keyword>
<dbReference type="Gene3D" id="3.90.1720.10">
    <property type="entry name" value="endopeptidase domain like (from Nostoc punctiforme)"/>
    <property type="match status" value="1"/>
</dbReference>
<organism evidence="4 5">
    <name type="scientific">Protaetiibacter larvae</name>
    <dbReference type="NCBI Taxonomy" id="2592654"/>
    <lineage>
        <taxon>Bacteria</taxon>
        <taxon>Bacillati</taxon>
        <taxon>Actinomycetota</taxon>
        <taxon>Actinomycetes</taxon>
        <taxon>Micrococcales</taxon>
        <taxon>Microbacteriaceae</taxon>
        <taxon>Protaetiibacter</taxon>
    </lineage>
</organism>
<dbReference type="Pfam" id="PF05257">
    <property type="entry name" value="CHAP"/>
    <property type="match status" value="1"/>
</dbReference>
<accession>A0A5C1Y845</accession>
<feature type="compositionally biased region" description="Low complexity" evidence="1">
    <location>
        <begin position="154"/>
        <end position="164"/>
    </location>
</feature>
<proteinExistence type="predicted"/>
<protein>
    <submittedName>
        <fullName evidence="4">CHAP domain-containing protein</fullName>
    </submittedName>
</protein>
<dbReference type="PROSITE" id="PS50911">
    <property type="entry name" value="CHAP"/>
    <property type="match status" value="1"/>
</dbReference>
<evidence type="ECO:0000313" key="4">
    <source>
        <dbReference type="EMBL" id="QEO09395.1"/>
    </source>
</evidence>
<dbReference type="EMBL" id="CP043504">
    <property type="protein sequence ID" value="QEO09395.1"/>
    <property type="molecule type" value="Genomic_DNA"/>
</dbReference>
<feature type="region of interest" description="Disordered" evidence="1">
    <location>
        <begin position="127"/>
        <end position="169"/>
    </location>
</feature>
<dbReference type="RefSeq" id="WP_149324818.1">
    <property type="nucleotide sequence ID" value="NZ_CP043504.1"/>
</dbReference>
<evidence type="ECO:0000313" key="5">
    <source>
        <dbReference type="Proteomes" id="UP000322159"/>
    </source>
</evidence>
<keyword evidence="2" id="KW-0812">Transmembrane</keyword>
<gene>
    <name evidence="4" type="ORF">FLP23_04840</name>
</gene>
<dbReference type="AlphaFoldDB" id="A0A5C1Y845"/>
<dbReference type="SUPFAM" id="SSF54001">
    <property type="entry name" value="Cysteine proteinases"/>
    <property type="match status" value="1"/>
</dbReference>
<dbReference type="KEGG" id="lyk:FLP23_04840"/>
<keyword evidence="2" id="KW-0472">Membrane</keyword>
<evidence type="ECO:0000256" key="1">
    <source>
        <dbReference type="SAM" id="MobiDB-lite"/>
    </source>
</evidence>
<feature type="region of interest" description="Disordered" evidence="1">
    <location>
        <begin position="1"/>
        <end position="36"/>
    </location>
</feature>